<evidence type="ECO:0000259" key="4">
    <source>
        <dbReference type="Pfam" id="PF07731"/>
    </source>
</evidence>
<proteinExistence type="predicted"/>
<dbReference type="InterPro" id="IPR011706">
    <property type="entry name" value="Cu-oxidase_C"/>
</dbReference>
<reference evidence="5" key="1">
    <citation type="submission" date="2015-09" db="EMBL/GenBank/DDBJ databases">
        <title>De novo assembly of Pectinophora gossypiella (Pink Bollworm) gut transcriptome.</title>
        <authorList>
            <person name="Tassone E.E."/>
        </authorList>
    </citation>
    <scope>NUCLEOTIDE SEQUENCE</scope>
</reference>
<keyword evidence="2" id="KW-0560">Oxidoreductase</keyword>
<dbReference type="PANTHER" id="PTHR11709:SF394">
    <property type="entry name" value="FI03373P-RELATED"/>
    <property type="match status" value="1"/>
</dbReference>
<dbReference type="InterPro" id="IPR008972">
    <property type="entry name" value="Cupredoxin"/>
</dbReference>
<keyword evidence="1" id="KW-0479">Metal-binding</keyword>
<dbReference type="Pfam" id="PF07731">
    <property type="entry name" value="Cu-oxidase_2"/>
    <property type="match status" value="1"/>
</dbReference>
<organism evidence="5">
    <name type="scientific">Pectinophora gossypiella</name>
    <name type="common">Cotton pink bollworm</name>
    <name type="synonym">Depressaria gossypiella</name>
    <dbReference type="NCBI Taxonomy" id="13191"/>
    <lineage>
        <taxon>Eukaryota</taxon>
        <taxon>Metazoa</taxon>
        <taxon>Ecdysozoa</taxon>
        <taxon>Arthropoda</taxon>
        <taxon>Hexapoda</taxon>
        <taxon>Insecta</taxon>
        <taxon>Pterygota</taxon>
        <taxon>Neoptera</taxon>
        <taxon>Endopterygota</taxon>
        <taxon>Lepidoptera</taxon>
        <taxon>Glossata</taxon>
        <taxon>Ditrysia</taxon>
        <taxon>Gelechioidea</taxon>
        <taxon>Gelechiidae</taxon>
        <taxon>Apatetrinae</taxon>
        <taxon>Pectinophora</taxon>
    </lineage>
</organism>
<evidence type="ECO:0000256" key="2">
    <source>
        <dbReference type="ARBA" id="ARBA00023002"/>
    </source>
</evidence>
<dbReference type="OrthoDB" id="2121828at2759"/>
<evidence type="ECO:0000256" key="1">
    <source>
        <dbReference type="ARBA" id="ARBA00022723"/>
    </source>
</evidence>
<sequence>MEWCTTESGERMDVVVRAAEESGGYWVRAQGSAACAGVSAAAMFLYSGFNYTAMLDGQKHSDLPTDNAAAVSGQTLKSLQDVTHVPEVKSVYLGIDKNIIQIKDSDNDFRYISDALPTKPFFPASLSLRDSGVVQINNKSFLYPSAPILLKPKDKREPSCLVGEEQLVNDLQCLQVLNAQEGELIELALVNEGFGSNESYTFHIHGYGMQVIATGKNTDDAPLSKVKFQSLDKEGKIIRNLQNPPTKDTITVPNKGYAVVRIRPDHGGSWLLECRACGLSSLPTAIVIRVPQSIPRAVIDSLPKCGSYKPPDVLLN</sequence>
<dbReference type="GO" id="GO:0005507">
    <property type="term" value="F:copper ion binding"/>
    <property type="evidence" value="ECO:0007669"/>
    <property type="project" value="InterPro"/>
</dbReference>
<dbReference type="InterPro" id="IPR045087">
    <property type="entry name" value="Cu-oxidase_fam"/>
</dbReference>
<dbReference type="PANTHER" id="PTHR11709">
    <property type="entry name" value="MULTI-COPPER OXIDASE"/>
    <property type="match status" value="1"/>
</dbReference>
<name>A0A1E1WDK1_PECGO</name>
<dbReference type="EMBL" id="GDQN01005994">
    <property type="protein sequence ID" value="JAT85060.1"/>
    <property type="molecule type" value="Transcribed_RNA"/>
</dbReference>
<dbReference type="GO" id="GO:0016491">
    <property type="term" value="F:oxidoreductase activity"/>
    <property type="evidence" value="ECO:0007669"/>
    <property type="project" value="UniProtKB-KW"/>
</dbReference>
<feature type="domain" description="Plastocyanin-like" evidence="4">
    <location>
        <begin position="169"/>
        <end position="274"/>
    </location>
</feature>
<accession>A0A1E1WDK1</accession>
<keyword evidence="3" id="KW-0186">Copper</keyword>
<dbReference type="Gene3D" id="2.60.40.420">
    <property type="entry name" value="Cupredoxins - blue copper proteins"/>
    <property type="match status" value="2"/>
</dbReference>
<gene>
    <name evidence="5" type="ORF">g.9716</name>
</gene>
<dbReference type="AlphaFoldDB" id="A0A1E1WDK1"/>
<evidence type="ECO:0000256" key="3">
    <source>
        <dbReference type="ARBA" id="ARBA00023008"/>
    </source>
</evidence>
<dbReference type="SUPFAM" id="SSF49503">
    <property type="entry name" value="Cupredoxins"/>
    <property type="match status" value="1"/>
</dbReference>
<evidence type="ECO:0000313" key="5">
    <source>
        <dbReference type="EMBL" id="JAT85060.1"/>
    </source>
</evidence>
<protein>
    <recommendedName>
        <fullName evidence="4">Plastocyanin-like domain-containing protein</fullName>
    </recommendedName>
</protein>